<protein>
    <submittedName>
        <fullName evidence="1">Uncharacterized protein</fullName>
    </submittedName>
</protein>
<dbReference type="AlphaFoldDB" id="A0A0D0AB11"/>
<proteinExistence type="predicted"/>
<gene>
    <name evidence="1" type="ORF">PISMIDRAFT_520251</name>
</gene>
<dbReference type="Proteomes" id="UP000054018">
    <property type="component" value="Unassembled WGS sequence"/>
</dbReference>
<reference evidence="1 2" key="1">
    <citation type="submission" date="2014-04" db="EMBL/GenBank/DDBJ databases">
        <authorList>
            <consortium name="DOE Joint Genome Institute"/>
            <person name="Kuo A."/>
            <person name="Kohler A."/>
            <person name="Costa M.D."/>
            <person name="Nagy L.G."/>
            <person name="Floudas D."/>
            <person name="Copeland A."/>
            <person name="Barry K.W."/>
            <person name="Cichocki N."/>
            <person name="Veneault-Fourrey C."/>
            <person name="LaButti K."/>
            <person name="Lindquist E.A."/>
            <person name="Lipzen A."/>
            <person name="Lundell T."/>
            <person name="Morin E."/>
            <person name="Murat C."/>
            <person name="Sun H."/>
            <person name="Tunlid A."/>
            <person name="Henrissat B."/>
            <person name="Grigoriev I.V."/>
            <person name="Hibbett D.S."/>
            <person name="Martin F."/>
            <person name="Nordberg H.P."/>
            <person name="Cantor M.N."/>
            <person name="Hua S.X."/>
        </authorList>
    </citation>
    <scope>NUCLEOTIDE SEQUENCE [LARGE SCALE GENOMIC DNA]</scope>
    <source>
        <strain evidence="1 2">441</strain>
    </source>
</reference>
<reference evidence="2" key="2">
    <citation type="submission" date="2015-01" db="EMBL/GenBank/DDBJ databases">
        <title>Evolutionary Origins and Diversification of the Mycorrhizal Mutualists.</title>
        <authorList>
            <consortium name="DOE Joint Genome Institute"/>
            <consortium name="Mycorrhizal Genomics Consortium"/>
            <person name="Kohler A."/>
            <person name="Kuo A."/>
            <person name="Nagy L.G."/>
            <person name="Floudas D."/>
            <person name="Copeland A."/>
            <person name="Barry K.W."/>
            <person name="Cichocki N."/>
            <person name="Veneault-Fourrey C."/>
            <person name="LaButti K."/>
            <person name="Lindquist E.A."/>
            <person name="Lipzen A."/>
            <person name="Lundell T."/>
            <person name="Morin E."/>
            <person name="Murat C."/>
            <person name="Riley R."/>
            <person name="Ohm R."/>
            <person name="Sun H."/>
            <person name="Tunlid A."/>
            <person name="Henrissat B."/>
            <person name="Grigoriev I.V."/>
            <person name="Hibbett D.S."/>
            <person name="Martin F."/>
        </authorList>
    </citation>
    <scope>NUCLEOTIDE SEQUENCE [LARGE SCALE GENOMIC DNA]</scope>
    <source>
        <strain evidence="2">441</strain>
    </source>
</reference>
<evidence type="ECO:0000313" key="2">
    <source>
        <dbReference type="Proteomes" id="UP000054018"/>
    </source>
</evidence>
<keyword evidence="2" id="KW-1185">Reference proteome</keyword>
<dbReference type="HOGENOM" id="CLU_1678633_0_0_1"/>
<evidence type="ECO:0000313" key="1">
    <source>
        <dbReference type="EMBL" id="KIK29213.1"/>
    </source>
</evidence>
<organism evidence="1 2">
    <name type="scientific">Pisolithus microcarpus 441</name>
    <dbReference type="NCBI Taxonomy" id="765257"/>
    <lineage>
        <taxon>Eukaryota</taxon>
        <taxon>Fungi</taxon>
        <taxon>Dikarya</taxon>
        <taxon>Basidiomycota</taxon>
        <taxon>Agaricomycotina</taxon>
        <taxon>Agaricomycetes</taxon>
        <taxon>Agaricomycetidae</taxon>
        <taxon>Boletales</taxon>
        <taxon>Sclerodermatineae</taxon>
        <taxon>Pisolithaceae</taxon>
        <taxon>Pisolithus</taxon>
    </lineage>
</organism>
<dbReference type="EMBL" id="KN833690">
    <property type="protein sequence ID" value="KIK29213.1"/>
    <property type="molecule type" value="Genomic_DNA"/>
</dbReference>
<accession>A0A0D0AB11</accession>
<sequence length="157" mass="17508">MSHRQPSPCFVLLASSNGFFSSLLCYSWNVTVRSIDACSFKMNQHCMTRSGISGIVLPYDNGSYVLRGSRDQGQVQHWVSATIRHDKLPPTRTRCHRQAYSTISTYEVLPTYRVHATASKGTVSTSPTHVVTSEFTVTPALTPSHCSEKVVFMQSLY</sequence>
<name>A0A0D0AB11_9AGAM</name>